<accession>A0ABD2H224</accession>
<comment type="caution">
    <text evidence="20">The sequence shown here is derived from an EMBL/GenBank/DDBJ whole genome shotgun (WGS) entry which is preliminary data.</text>
</comment>
<dbReference type="GO" id="GO:0005856">
    <property type="term" value="C:cytoskeleton"/>
    <property type="evidence" value="ECO:0007669"/>
    <property type="project" value="UniProtKB-SubCell"/>
</dbReference>
<dbReference type="SMART" id="SM01196">
    <property type="entry name" value="FERM_C"/>
    <property type="match status" value="1"/>
</dbReference>
<keyword evidence="5" id="KW-0963">Cytoplasm</keyword>
<dbReference type="Gene3D" id="2.30.29.30">
    <property type="entry name" value="Pleckstrin-homology domain (PH domain)/Phosphotyrosine-binding domain (PTB)"/>
    <property type="match status" value="1"/>
</dbReference>
<dbReference type="CDD" id="cd13184">
    <property type="entry name" value="FERM_C_4_1_family"/>
    <property type="match status" value="1"/>
</dbReference>
<dbReference type="SUPFAM" id="SSF47031">
    <property type="entry name" value="Second domain of FERM"/>
    <property type="match status" value="1"/>
</dbReference>
<evidence type="ECO:0000313" key="21">
    <source>
        <dbReference type="Proteomes" id="UP001619887"/>
    </source>
</evidence>
<evidence type="ECO:0000313" key="20">
    <source>
        <dbReference type="EMBL" id="KAL3060397.1"/>
    </source>
</evidence>
<dbReference type="CDD" id="cd14473">
    <property type="entry name" value="FERM_B-lobe"/>
    <property type="match status" value="1"/>
</dbReference>
<dbReference type="InterPro" id="IPR019748">
    <property type="entry name" value="FERM_central"/>
</dbReference>
<keyword evidence="12" id="KW-0539">Nucleus</keyword>
<dbReference type="SMART" id="SM01195">
    <property type="entry name" value="FA"/>
    <property type="match status" value="1"/>
</dbReference>
<evidence type="ECO:0000256" key="3">
    <source>
        <dbReference type="ARBA" id="ARBA00004544"/>
    </source>
</evidence>
<feature type="compositionally biased region" description="Low complexity" evidence="18">
    <location>
        <begin position="1692"/>
        <end position="1708"/>
    </location>
</feature>
<dbReference type="InterPro" id="IPR018979">
    <property type="entry name" value="FERM_N"/>
</dbReference>
<dbReference type="InterPro" id="IPR014847">
    <property type="entry name" value="FA"/>
</dbReference>
<dbReference type="InterPro" id="IPR035963">
    <property type="entry name" value="FERM_2"/>
</dbReference>
<dbReference type="InterPro" id="IPR014352">
    <property type="entry name" value="FERM/acyl-CoA-bd_prot_sf"/>
</dbReference>
<evidence type="ECO:0000256" key="17">
    <source>
        <dbReference type="SAM" id="Coils"/>
    </source>
</evidence>
<keyword evidence="13" id="KW-0131">Cell cycle</keyword>
<dbReference type="InterPro" id="IPR011993">
    <property type="entry name" value="PH-like_dom_sf"/>
</dbReference>
<organism evidence="20 21">
    <name type="scientific">Pagothenia borchgrevinki</name>
    <name type="common">Bald rockcod</name>
    <name type="synonym">Trematomus borchgrevinki</name>
    <dbReference type="NCBI Taxonomy" id="8213"/>
    <lineage>
        <taxon>Eukaryota</taxon>
        <taxon>Metazoa</taxon>
        <taxon>Chordata</taxon>
        <taxon>Craniata</taxon>
        <taxon>Vertebrata</taxon>
        <taxon>Euteleostomi</taxon>
        <taxon>Actinopterygii</taxon>
        <taxon>Neopterygii</taxon>
        <taxon>Teleostei</taxon>
        <taxon>Neoteleostei</taxon>
        <taxon>Acanthomorphata</taxon>
        <taxon>Eupercaria</taxon>
        <taxon>Perciformes</taxon>
        <taxon>Notothenioidei</taxon>
        <taxon>Nototheniidae</taxon>
        <taxon>Pagothenia</taxon>
    </lineage>
</organism>
<dbReference type="Gene3D" id="3.10.20.90">
    <property type="entry name" value="Phosphatidylinositol 3-kinase Catalytic Subunit, Chain A, domain 1"/>
    <property type="match status" value="1"/>
</dbReference>
<feature type="coiled-coil region" evidence="17">
    <location>
        <begin position="567"/>
        <end position="594"/>
    </location>
</feature>
<keyword evidence="17" id="KW-0175">Coiled coil</keyword>
<feature type="domain" description="FERM" evidence="19">
    <location>
        <begin position="1"/>
        <end position="282"/>
    </location>
</feature>
<dbReference type="Gene3D" id="1.20.80.10">
    <property type="match status" value="1"/>
</dbReference>
<keyword evidence="21" id="KW-1185">Reference proteome</keyword>
<evidence type="ECO:0000256" key="6">
    <source>
        <dbReference type="ARBA" id="ARBA00022553"/>
    </source>
</evidence>
<evidence type="ECO:0000256" key="15">
    <source>
        <dbReference type="ARBA" id="ARBA00030419"/>
    </source>
</evidence>
<evidence type="ECO:0000256" key="12">
    <source>
        <dbReference type="ARBA" id="ARBA00023242"/>
    </source>
</evidence>
<dbReference type="GO" id="GO:0005938">
    <property type="term" value="C:cell cortex"/>
    <property type="evidence" value="ECO:0007669"/>
    <property type="project" value="UniProtKB-SubCell"/>
</dbReference>
<dbReference type="SMART" id="SM00295">
    <property type="entry name" value="B41"/>
    <property type="match status" value="1"/>
</dbReference>
<dbReference type="PROSITE" id="PS50057">
    <property type="entry name" value="FERM_3"/>
    <property type="match status" value="1"/>
</dbReference>
<dbReference type="FunFam" id="3.10.20.90:FF:000002">
    <property type="entry name" value="Erythrocyte protein band 4.1-like 3"/>
    <property type="match status" value="1"/>
</dbReference>
<gene>
    <name evidence="20" type="ORF">OYC64_014868</name>
</gene>
<dbReference type="Pfam" id="PF09380">
    <property type="entry name" value="FERM_C"/>
    <property type="match status" value="1"/>
</dbReference>
<dbReference type="PROSITE" id="PS00661">
    <property type="entry name" value="FERM_2"/>
    <property type="match status" value="1"/>
</dbReference>
<feature type="region of interest" description="Disordered" evidence="18">
    <location>
        <begin position="364"/>
        <end position="432"/>
    </location>
</feature>
<feature type="region of interest" description="Disordered" evidence="18">
    <location>
        <begin position="1680"/>
        <end position="1708"/>
    </location>
</feature>
<dbReference type="InterPro" id="IPR019747">
    <property type="entry name" value="FERM_CS"/>
</dbReference>
<evidence type="ECO:0000256" key="10">
    <source>
        <dbReference type="ARBA" id="ARBA00023203"/>
    </source>
</evidence>
<evidence type="ECO:0000256" key="9">
    <source>
        <dbReference type="ARBA" id="ARBA00022860"/>
    </source>
</evidence>
<dbReference type="GO" id="GO:0005634">
    <property type="term" value="C:nucleus"/>
    <property type="evidence" value="ECO:0007669"/>
    <property type="project" value="UniProtKB-SubCell"/>
</dbReference>
<sequence>MQCKVTLLDDTQFECELDKHAKAQELLTKVCDHVNLLERDYFGLANWENPTTCTWMESTKEIRKQVPGAVYEFTFSVKFYPHDPAQLTEDLTRYFLCVQLRKDIMRGVLPCSFVTLSMLGSYTAQSELGEYDPELHGVHYVSDLSLAPGQSKELEDKVMELHRTYRAMTPAQADLMFLENAKKLAMYGVDLHQAKDLDGVDITLGVCSSGLMVYKDKLRINRFPWPKVLKISYKRSSFFIKIRPSEQEQYESTIGFKLPNYKASKKLWKVCVENHTFFRVPTVEPPASRRFLVLGSKFRYSGRTQAQTRQASSLIDRPAPRFTRSASKRLSRNLDGAGDETLQLLQDLSASTRSEVDDWLLMLTSDKPQPSPELPARGESEQISVQEQGQSVHTVSWQGTGTGQTGSQTITQTVSQPGQELTSDEQQQRGKEDEWSALLGRYPPFPFVSPLDFAKQPVSRQAQFQLLEEEEQGLRMADQELTSEEVFESLRETEILLDELQMADVLEWKLREVRGLEERLQEMDEVAERLQEVIEEELGKEEVEMLREGDLDQENGIQVERIIESVLRKSVKSMETKEDGVDELEEQIKQVFLKGILPEEEESQIKQESEKEMTGEGPSDDSLREELCQIENKWQDEMEEKLKAGSPDVTSVVTYRKVERRIKKRVTIVEDRGQMQEEIEDVLARCGLISEETLGKDGTWRKTVILEANTEGEVLERLQADSPSQSTDGDEWFIPFDRLPYKAVSKPPVTPVDRAQVDEGEYFTSETVVTTVKQKTEIIVAERQTSEEEIRRIPAIPPPQTVTERDDDWLLMLDVVPRETLYVPPETKGRDHMGAESSVYLGGTATYEEIREVVSEGEKIIEVAPRLQDIPQHPVIARDDAWFVFLDVASRESTYVPPVTLKGRDQMGAESLVSLGGTAVKEEIREVVSEERKRIEEVPRHPQEIPQQPETHREDDWFVLLKVVPRETSYVPPVAVAEVVKVSPEQRVALVKITAIERSEKKVVVEEMKQVFAEKQVVALPQAVREVEDDWFVLLDVAARETSYYHIPVTMAVHVYAEERLSTVAETITVESRKEVFVKETGMQWEDRGQQEVSGPLRERDDDWCILLDGVPRESAYVPPVSLVAPSYIDPSVLPQQVQVIRVEQKLQQVDLEPIRLQPSRPQTERDDGWFALFDAVHEKTVILPSVAPVEIIPDMRRAFETEVSTTETGTWKKMIIGVDSRQDETHLSEIRSSRVALPSEREGGDDWFGLFDIIRGKPVVIPPVAVVERVVQVVAAIDQKPKYLMEDVRPPVKFVEVKTSHPRRIDDDWFVQLDVAAKEPVTVDKHFHTHPEVRPAKEYAAIEKRAQKSVTIVEQKWQLEDVLQQKPSAAVREVEDDWFILLDVAKKKSAAVPERFQLPANVKVPTAAGAKTKIVISERRPQFEQRVLEERRPHTQTHVHHDWFVLLDVGLRESVVVPQRGVRPVSAPVFSQAALAEAGIPFAIPEQPQTSTPLKTSLKEERKLEVTIEAVEPSKIEAVVKPAAWRDQREVDSSLMATLNGDIQHESEETSTEVVRMRKKRAKRNEGDSIYIRHSLLMLEEFDKPQEDLIKHHASISELKRTFMASAPESRPSEWDKRLSTHSPFRTLGVNGQPGADGPPLVQTQTVTITAVSNSSAPGISTTEVPLVQTKSFIYDSSKETVGTDEEKDGSTMTTSQTVTSETSSGTTVTTTHISKVVKSGSSETRVEKRIVITAESDFDQDMERDGGASAL</sequence>
<dbReference type="PANTHER" id="PTHR23280">
    <property type="entry name" value="4.1 G PROTEIN"/>
    <property type="match status" value="1"/>
</dbReference>
<dbReference type="PRINTS" id="PR00935">
    <property type="entry name" value="BAND41"/>
</dbReference>
<dbReference type="Pfam" id="PF00373">
    <property type="entry name" value="FERM_M"/>
    <property type="match status" value="1"/>
</dbReference>
<dbReference type="InterPro" id="IPR000299">
    <property type="entry name" value="FERM_domain"/>
</dbReference>
<keyword evidence="11" id="KW-0206">Cytoskeleton</keyword>
<keyword evidence="9" id="KW-0112">Calmodulin-binding</keyword>
<protein>
    <recommendedName>
        <fullName evidence="14">Protein 4.1</fullName>
    </recommendedName>
    <alternativeName>
        <fullName evidence="15">Band 4.1</fullName>
    </alternativeName>
    <alternativeName>
        <fullName evidence="16">Erythrocyte membrane protein band 4.1</fullName>
    </alternativeName>
</protein>
<reference evidence="20 21" key="2">
    <citation type="journal article" date="2024" name="G3 (Bethesda)">
        <title>The genome of the cryopelagic Antarctic bald notothen, Trematomus borchgrevinki.</title>
        <authorList>
            <person name="Rayamajhi N."/>
            <person name="Rivera-Colon A.G."/>
            <person name="Minhas B.F."/>
            <person name="Cheng C.C."/>
            <person name="Catchen J.M."/>
        </authorList>
    </citation>
    <scope>NUCLEOTIDE SEQUENCE [LARGE SCALE GENOMIC DNA]</scope>
    <source>
        <strain evidence="20">AGRC-2024</strain>
    </source>
</reference>
<evidence type="ECO:0000256" key="13">
    <source>
        <dbReference type="ARBA" id="ARBA00023306"/>
    </source>
</evidence>
<evidence type="ECO:0000256" key="7">
    <source>
        <dbReference type="ARBA" id="ARBA00022618"/>
    </source>
</evidence>
<feature type="coiled-coil region" evidence="17">
    <location>
        <begin position="506"/>
        <end position="540"/>
    </location>
</feature>
<dbReference type="InterPro" id="IPR007477">
    <property type="entry name" value="SAB_dom"/>
</dbReference>
<dbReference type="PANTHER" id="PTHR23280:SF12">
    <property type="entry name" value="PROTEIN 4.1"/>
    <property type="match status" value="1"/>
</dbReference>
<keyword evidence="7" id="KW-0132">Cell division</keyword>
<evidence type="ECO:0000256" key="4">
    <source>
        <dbReference type="ARBA" id="ARBA00022448"/>
    </source>
</evidence>
<keyword evidence="6" id="KW-0597">Phosphoprotein</keyword>
<dbReference type="SUPFAM" id="SSF54236">
    <property type="entry name" value="Ubiquitin-like"/>
    <property type="match status" value="1"/>
</dbReference>
<keyword evidence="8" id="KW-0498">Mitosis</keyword>
<feature type="region of interest" description="Disordered" evidence="18">
    <location>
        <begin position="602"/>
        <end position="623"/>
    </location>
</feature>
<dbReference type="GO" id="GO:0003779">
    <property type="term" value="F:actin binding"/>
    <property type="evidence" value="ECO:0007669"/>
    <property type="project" value="UniProtKB-KW"/>
</dbReference>
<dbReference type="EMBL" id="JBIYXZ010002073">
    <property type="protein sequence ID" value="KAL3060397.1"/>
    <property type="molecule type" value="Genomic_DNA"/>
</dbReference>
<evidence type="ECO:0000256" key="1">
    <source>
        <dbReference type="ARBA" id="ARBA00004123"/>
    </source>
</evidence>
<evidence type="ECO:0000256" key="16">
    <source>
        <dbReference type="ARBA" id="ARBA00032586"/>
    </source>
</evidence>
<dbReference type="InterPro" id="IPR019749">
    <property type="entry name" value="Band_41_domain"/>
</dbReference>
<dbReference type="FunFam" id="1.20.80.10:FF:000001">
    <property type="entry name" value="Erythrocyte membrane protein band 4.1"/>
    <property type="match status" value="1"/>
</dbReference>
<dbReference type="InterPro" id="IPR029071">
    <property type="entry name" value="Ubiquitin-like_domsf"/>
</dbReference>
<dbReference type="InterPro" id="IPR008379">
    <property type="entry name" value="Band_4.1_C"/>
</dbReference>
<dbReference type="SUPFAM" id="SSF50729">
    <property type="entry name" value="PH domain-like"/>
    <property type="match status" value="1"/>
</dbReference>
<dbReference type="Pfam" id="PF04382">
    <property type="entry name" value="SAB"/>
    <property type="match status" value="1"/>
</dbReference>
<dbReference type="Pfam" id="PF08736">
    <property type="entry name" value="FA"/>
    <property type="match status" value="1"/>
</dbReference>
<evidence type="ECO:0000259" key="19">
    <source>
        <dbReference type="PROSITE" id="PS50057"/>
    </source>
</evidence>
<dbReference type="GO" id="GO:0051301">
    <property type="term" value="P:cell division"/>
    <property type="evidence" value="ECO:0007669"/>
    <property type="project" value="UniProtKB-KW"/>
</dbReference>
<evidence type="ECO:0000256" key="14">
    <source>
        <dbReference type="ARBA" id="ARBA00023658"/>
    </source>
</evidence>
<evidence type="ECO:0000256" key="5">
    <source>
        <dbReference type="ARBA" id="ARBA00022490"/>
    </source>
</evidence>
<dbReference type="GO" id="GO:0005516">
    <property type="term" value="F:calmodulin binding"/>
    <property type="evidence" value="ECO:0007669"/>
    <property type="project" value="UniProtKB-KW"/>
</dbReference>
<dbReference type="InterPro" id="IPR018980">
    <property type="entry name" value="FERM_PH-like_C"/>
</dbReference>
<dbReference type="Proteomes" id="UP001619887">
    <property type="component" value="Unassembled WGS sequence"/>
</dbReference>
<evidence type="ECO:0000256" key="11">
    <source>
        <dbReference type="ARBA" id="ARBA00023212"/>
    </source>
</evidence>
<dbReference type="FunFam" id="2.30.29.30:FF:000001">
    <property type="entry name" value="Erythrocyte membrane protein band 4.1"/>
    <property type="match status" value="1"/>
</dbReference>
<feature type="compositionally biased region" description="Basic and acidic residues" evidence="18">
    <location>
        <begin position="603"/>
        <end position="614"/>
    </location>
</feature>
<evidence type="ECO:0000256" key="8">
    <source>
        <dbReference type="ARBA" id="ARBA00022776"/>
    </source>
</evidence>
<keyword evidence="4" id="KW-0813">Transport</keyword>
<feature type="compositionally biased region" description="Polar residues" evidence="18">
    <location>
        <begin position="381"/>
        <end position="393"/>
    </location>
</feature>
<keyword evidence="10" id="KW-0009">Actin-binding</keyword>
<comment type="subcellular location">
    <subcellularLocation>
        <location evidence="3">Cytoplasm</location>
        <location evidence="3">Cell cortex</location>
    </subcellularLocation>
    <subcellularLocation>
        <location evidence="2">Cytoplasm</location>
        <location evidence="2">Cytoskeleton</location>
    </subcellularLocation>
    <subcellularLocation>
        <location evidence="1">Nucleus</location>
    </subcellularLocation>
</comment>
<feature type="region of interest" description="Disordered" evidence="18">
    <location>
        <begin position="1605"/>
        <end position="1642"/>
    </location>
</feature>
<evidence type="ECO:0000256" key="18">
    <source>
        <dbReference type="SAM" id="MobiDB-lite"/>
    </source>
</evidence>
<proteinExistence type="predicted"/>
<dbReference type="Pfam" id="PF05902">
    <property type="entry name" value="4_1_CTD"/>
    <property type="match status" value="1"/>
</dbReference>
<dbReference type="Pfam" id="PF09379">
    <property type="entry name" value="FERM_N"/>
    <property type="match status" value="1"/>
</dbReference>
<name>A0ABD2H224_PAGBO</name>
<reference evidence="20 21" key="1">
    <citation type="journal article" date="2022" name="G3 (Bethesda)">
        <title>Evaluating Illumina-, Nanopore-, and PacBio-based genome assembly strategies with the bald notothen, Trematomus borchgrevinki.</title>
        <authorList>
            <person name="Rayamajhi N."/>
            <person name="Cheng C.C."/>
            <person name="Catchen J.M."/>
        </authorList>
    </citation>
    <scope>NUCLEOTIDE SEQUENCE [LARGE SCALE GENOMIC DNA]</scope>
    <source>
        <strain evidence="20">AGRC-2024</strain>
    </source>
</reference>
<feature type="compositionally biased region" description="Low complexity" evidence="18">
    <location>
        <begin position="394"/>
        <end position="416"/>
    </location>
</feature>
<evidence type="ECO:0000256" key="2">
    <source>
        <dbReference type="ARBA" id="ARBA00004245"/>
    </source>
</evidence>